<gene>
    <name evidence="1" type="ORF">N1851_030298</name>
</gene>
<accession>A0AA47M5S0</accession>
<keyword evidence="2" id="KW-1185">Reference proteome</keyword>
<name>A0AA47M5S0_MERPO</name>
<dbReference type="EMBL" id="JAOPHQ010005734">
    <property type="protein sequence ID" value="KAK0134145.1"/>
    <property type="molecule type" value="Genomic_DNA"/>
</dbReference>
<comment type="caution">
    <text evidence="1">The sequence shown here is derived from an EMBL/GenBank/DDBJ whole genome shotgun (WGS) entry which is preliminary data.</text>
</comment>
<evidence type="ECO:0000313" key="2">
    <source>
        <dbReference type="Proteomes" id="UP001174136"/>
    </source>
</evidence>
<dbReference type="AlphaFoldDB" id="A0AA47M5S0"/>
<organism evidence="1 2">
    <name type="scientific">Merluccius polli</name>
    <name type="common">Benguela hake</name>
    <name type="synonym">Merluccius cadenati</name>
    <dbReference type="NCBI Taxonomy" id="89951"/>
    <lineage>
        <taxon>Eukaryota</taxon>
        <taxon>Metazoa</taxon>
        <taxon>Chordata</taxon>
        <taxon>Craniata</taxon>
        <taxon>Vertebrata</taxon>
        <taxon>Euteleostomi</taxon>
        <taxon>Actinopterygii</taxon>
        <taxon>Neopterygii</taxon>
        <taxon>Teleostei</taxon>
        <taxon>Neoteleostei</taxon>
        <taxon>Acanthomorphata</taxon>
        <taxon>Zeiogadaria</taxon>
        <taxon>Gadariae</taxon>
        <taxon>Gadiformes</taxon>
        <taxon>Gadoidei</taxon>
        <taxon>Merlucciidae</taxon>
        <taxon>Merluccius</taxon>
    </lineage>
</organism>
<evidence type="ECO:0000313" key="1">
    <source>
        <dbReference type="EMBL" id="KAK0134145.1"/>
    </source>
</evidence>
<dbReference type="Proteomes" id="UP001174136">
    <property type="component" value="Unassembled WGS sequence"/>
</dbReference>
<reference evidence="1" key="1">
    <citation type="journal article" date="2023" name="Front. Mar. Sci.">
        <title>A new Merluccius polli reference genome to investigate the effects of global change in West African waters.</title>
        <authorList>
            <person name="Mateo J.L."/>
            <person name="Blanco-Fernandez C."/>
            <person name="Garcia-Vazquez E."/>
            <person name="Machado-Schiaffino G."/>
        </authorList>
    </citation>
    <scope>NUCLEOTIDE SEQUENCE</scope>
    <source>
        <strain evidence="1">C29</strain>
        <tissue evidence="1">Fin</tissue>
    </source>
</reference>
<proteinExistence type="predicted"/>
<sequence>MTKTGKPDSYWKAICTKYAQGQFHFSTGKRPGAKKWKRALEKIDACPCRAIQRICLGGAFCAPVGSIRHAAFTHHWSPNILLLSLSGTTGRECSYLGTNEDVGDSI</sequence>
<protein>
    <submittedName>
        <fullName evidence="1">Uncharacterized protein</fullName>
    </submittedName>
</protein>